<evidence type="ECO:0000313" key="2">
    <source>
        <dbReference type="Proteomes" id="UP000216857"/>
    </source>
</evidence>
<dbReference type="InterPro" id="IPR008914">
    <property type="entry name" value="PEBP"/>
</dbReference>
<dbReference type="PANTHER" id="PTHR30289:SF1">
    <property type="entry name" value="PEBP (PHOSPHATIDYLETHANOLAMINE-BINDING PROTEIN) FAMILY PROTEIN"/>
    <property type="match status" value="1"/>
</dbReference>
<reference evidence="1" key="1">
    <citation type="submission" date="2017-05" db="EMBL/GenBank/DDBJ databases">
        <title>Complete and WGS of Bordetella genogroups.</title>
        <authorList>
            <person name="Spilker T."/>
            <person name="Lipuma J."/>
        </authorList>
    </citation>
    <scope>NUCLEOTIDE SEQUENCE</scope>
    <source>
        <strain evidence="1">AU21707</strain>
    </source>
</reference>
<dbReference type="Gene3D" id="3.90.280.10">
    <property type="entry name" value="PEBP-like"/>
    <property type="match status" value="1"/>
</dbReference>
<dbReference type="Pfam" id="PF01161">
    <property type="entry name" value="PBP"/>
    <property type="match status" value="1"/>
</dbReference>
<dbReference type="Proteomes" id="UP000216857">
    <property type="component" value="Unassembled WGS sequence"/>
</dbReference>
<dbReference type="InterPro" id="IPR036610">
    <property type="entry name" value="PEBP-like_sf"/>
</dbReference>
<dbReference type="InterPro" id="IPR005247">
    <property type="entry name" value="YbhB_YbcL/LppC-like"/>
</dbReference>
<proteinExistence type="predicted"/>
<comment type="caution">
    <text evidence="1">The sequence shown here is derived from an EMBL/GenBank/DDBJ whole genome shotgun (WGS) entry which is preliminary data.</text>
</comment>
<dbReference type="SUPFAM" id="SSF49777">
    <property type="entry name" value="PEBP-like"/>
    <property type="match status" value="1"/>
</dbReference>
<name>A0A261R7A1_9BORD</name>
<dbReference type="STRING" id="1416803.CAL13_18175"/>
<accession>A0A261R7A1</accession>
<organism evidence="1 2">
    <name type="scientific">Bordetella genomosp. 9</name>
    <dbReference type="NCBI Taxonomy" id="1416803"/>
    <lineage>
        <taxon>Bacteria</taxon>
        <taxon>Pseudomonadati</taxon>
        <taxon>Pseudomonadota</taxon>
        <taxon>Betaproteobacteria</taxon>
        <taxon>Burkholderiales</taxon>
        <taxon>Alcaligenaceae</taxon>
        <taxon>Bordetella</taxon>
    </lineage>
</organism>
<dbReference type="AlphaFoldDB" id="A0A261R7A1"/>
<gene>
    <name evidence="1" type="ORF">CAL26_23915</name>
</gene>
<dbReference type="NCBIfam" id="TIGR00481">
    <property type="entry name" value="YbhB/YbcL family Raf kinase inhibitor-like protein"/>
    <property type="match status" value="1"/>
</dbReference>
<evidence type="ECO:0000313" key="1">
    <source>
        <dbReference type="EMBL" id="OZI20542.1"/>
    </source>
</evidence>
<dbReference type="CDD" id="cd00865">
    <property type="entry name" value="PEBP_bact_arch"/>
    <property type="match status" value="1"/>
</dbReference>
<dbReference type="EMBL" id="NEVJ01000003">
    <property type="protein sequence ID" value="OZI20542.1"/>
    <property type="molecule type" value="Genomic_DNA"/>
</dbReference>
<protein>
    <submittedName>
        <fullName evidence="1">Phospholipid-binding protein</fullName>
    </submittedName>
</protein>
<dbReference type="PANTHER" id="PTHR30289">
    <property type="entry name" value="UNCHARACTERIZED PROTEIN YBCL-RELATED"/>
    <property type="match status" value="1"/>
</dbReference>
<sequence>MKLASLSFSDKESIPERYAFARIDPQSHVALADNFNPQFSWDDVPEGTQSFVMVCMDPYVPSKPDDVNQEGRVVPADLPRVEFFHWVLIDLPANMREIEEGAFSNGITPRGKGGPLAPHDARQGINDYTGWFAADRDMSGDYFGYDGPCPPWNDVLVHHYIFTLYALSVPRLDVEGTFNGKQVLQAIQGKILGQASLTGTYTLNPELAPKLIGTTSA</sequence>
<dbReference type="OrthoDB" id="9797506at2"/>
<dbReference type="RefSeq" id="WP_094849135.1">
    <property type="nucleotide sequence ID" value="NZ_NEVJ01000003.1"/>
</dbReference>
<keyword evidence="2" id="KW-1185">Reference proteome</keyword>